<accession>A0A1H2UNA2</accession>
<keyword evidence="3 5" id="KW-0456">Lyase</keyword>
<organism evidence="6 7">
    <name type="scientific">Marinococcus luteus</name>
    <dbReference type="NCBI Taxonomy" id="1122204"/>
    <lineage>
        <taxon>Bacteria</taxon>
        <taxon>Bacillati</taxon>
        <taxon>Bacillota</taxon>
        <taxon>Bacilli</taxon>
        <taxon>Bacillales</taxon>
        <taxon>Bacillaceae</taxon>
        <taxon>Marinococcus</taxon>
    </lineage>
</organism>
<feature type="binding site" evidence="5">
    <location>
        <position position="87"/>
    </location>
    <ligand>
        <name>3-dehydroquinate</name>
        <dbReference type="ChEBI" id="CHEBI:32364"/>
    </ligand>
</feature>
<protein>
    <recommendedName>
        <fullName evidence="5">3-dehydroquinate dehydratase</fullName>
        <shortName evidence="5">3-dehydroquinase</shortName>
        <ecNumber evidence="5">4.2.1.10</ecNumber>
    </recommendedName>
    <alternativeName>
        <fullName evidence="5">Type I DHQase</fullName>
    </alternativeName>
    <alternativeName>
        <fullName evidence="5">Type I dehydroquinase</fullName>
        <shortName evidence="5">DHQ1</shortName>
    </alternativeName>
</protein>
<comment type="similarity">
    <text evidence="5">Belongs to the type-I 3-dehydroquinase family.</text>
</comment>
<dbReference type="Gene3D" id="3.20.20.70">
    <property type="entry name" value="Aldolase class I"/>
    <property type="match status" value="1"/>
</dbReference>
<evidence type="ECO:0000313" key="7">
    <source>
        <dbReference type="Proteomes" id="UP000199488"/>
    </source>
</evidence>
<dbReference type="GO" id="GO:0009423">
    <property type="term" value="P:chorismate biosynthetic process"/>
    <property type="evidence" value="ECO:0007669"/>
    <property type="project" value="UniProtKB-UniRule"/>
</dbReference>
<feature type="binding site" evidence="5">
    <location>
        <position position="218"/>
    </location>
    <ligand>
        <name>3-dehydroquinate</name>
        <dbReference type="ChEBI" id="CHEBI:32364"/>
    </ligand>
</feature>
<dbReference type="InterPro" id="IPR001381">
    <property type="entry name" value="DHquinase_I"/>
</dbReference>
<dbReference type="UniPathway" id="UPA00053">
    <property type="reaction ID" value="UER00086"/>
</dbReference>
<feature type="binding site" evidence="5">
    <location>
        <position position="237"/>
    </location>
    <ligand>
        <name>3-dehydroquinate</name>
        <dbReference type="ChEBI" id="CHEBI:32364"/>
    </ligand>
</feature>
<dbReference type="HAMAP" id="MF_00214">
    <property type="entry name" value="AroD"/>
    <property type="match status" value="1"/>
</dbReference>
<keyword evidence="5" id="KW-0028">Amino-acid biosynthesis</keyword>
<dbReference type="RefSeq" id="WP_091613985.1">
    <property type="nucleotide sequence ID" value="NZ_FNNC01000003.1"/>
</dbReference>
<feature type="binding site" evidence="5">
    <location>
        <begin position="51"/>
        <end position="53"/>
    </location>
    <ligand>
        <name>3-dehydroquinate</name>
        <dbReference type="ChEBI" id="CHEBI:32364"/>
    </ligand>
</feature>
<dbReference type="OrthoDB" id="9813659at2"/>
<dbReference type="SUPFAM" id="SSF51569">
    <property type="entry name" value="Aldolase"/>
    <property type="match status" value="1"/>
</dbReference>
<keyword evidence="2 5" id="KW-0057">Aromatic amino acid biosynthesis</keyword>
<proteinExistence type="inferred from homology"/>
<reference evidence="6 7" key="1">
    <citation type="submission" date="2016-10" db="EMBL/GenBank/DDBJ databases">
        <authorList>
            <person name="de Groot N.N."/>
        </authorList>
    </citation>
    <scope>NUCLEOTIDE SEQUENCE [LARGE SCALE GENOMIC DNA]</scope>
    <source>
        <strain evidence="6 7">DSM 23126</strain>
    </source>
</reference>
<dbReference type="NCBIfam" id="TIGR01093">
    <property type="entry name" value="aroD"/>
    <property type="match status" value="1"/>
</dbReference>
<dbReference type="CDD" id="cd00502">
    <property type="entry name" value="DHQase_I"/>
    <property type="match status" value="1"/>
</dbReference>
<evidence type="ECO:0000256" key="2">
    <source>
        <dbReference type="ARBA" id="ARBA00023141"/>
    </source>
</evidence>
<dbReference type="GO" id="GO:0008652">
    <property type="term" value="P:amino acid biosynthetic process"/>
    <property type="evidence" value="ECO:0007669"/>
    <property type="project" value="UniProtKB-KW"/>
</dbReference>
<comment type="function">
    <text evidence="5">Involved in the third step of the chorismate pathway, which leads to the biosynthesis of aromatic amino acids. Catalyzes the cis-dehydration of 3-dehydroquinate (DHQ) and introduces the first double bond of the aromatic ring to yield 3-dehydroshikimate.</text>
</comment>
<evidence type="ECO:0000256" key="3">
    <source>
        <dbReference type="ARBA" id="ARBA00023239"/>
    </source>
</evidence>
<evidence type="ECO:0000313" key="6">
    <source>
        <dbReference type="EMBL" id="SDW57560.1"/>
    </source>
</evidence>
<feature type="active site" description="Schiff-base intermediate with substrate" evidence="5">
    <location>
        <position position="176"/>
    </location>
</feature>
<keyword evidence="4 5" id="KW-0704">Schiff base</keyword>
<name>A0A1H2UNA2_9BACI</name>
<dbReference type="PANTHER" id="PTHR43699">
    <property type="entry name" value="3-DEHYDROQUINATE DEHYDRATASE"/>
    <property type="match status" value="1"/>
</dbReference>
<evidence type="ECO:0000256" key="5">
    <source>
        <dbReference type="HAMAP-Rule" id="MF_00214"/>
    </source>
</evidence>
<dbReference type="AlphaFoldDB" id="A0A1H2UNA2"/>
<dbReference type="InterPro" id="IPR013785">
    <property type="entry name" value="Aldolase_TIM"/>
</dbReference>
<dbReference type="GO" id="GO:0046279">
    <property type="term" value="P:3,4-dihydroxybenzoate biosynthetic process"/>
    <property type="evidence" value="ECO:0007669"/>
    <property type="project" value="TreeGrafter"/>
</dbReference>
<dbReference type="STRING" id="1122204.SAMN05421781_1805"/>
<dbReference type="EMBL" id="FNNC01000003">
    <property type="protein sequence ID" value="SDW57560.1"/>
    <property type="molecule type" value="Genomic_DNA"/>
</dbReference>
<dbReference type="GO" id="GO:0009073">
    <property type="term" value="P:aromatic amino acid family biosynthetic process"/>
    <property type="evidence" value="ECO:0007669"/>
    <property type="project" value="UniProtKB-KW"/>
</dbReference>
<evidence type="ECO:0000256" key="1">
    <source>
        <dbReference type="ARBA" id="ARBA00001864"/>
    </source>
</evidence>
<feature type="binding site" evidence="5">
    <location>
        <position position="241"/>
    </location>
    <ligand>
        <name>3-dehydroquinate</name>
        <dbReference type="ChEBI" id="CHEBI:32364"/>
    </ligand>
</feature>
<dbReference type="FunFam" id="3.20.20.70:FF:000047">
    <property type="entry name" value="3-dehydroquinate dehydratase"/>
    <property type="match status" value="1"/>
</dbReference>
<dbReference type="Proteomes" id="UP000199488">
    <property type="component" value="Unassembled WGS sequence"/>
</dbReference>
<comment type="subunit">
    <text evidence="5">Homodimer.</text>
</comment>
<dbReference type="PANTHER" id="PTHR43699:SF1">
    <property type="entry name" value="3-DEHYDROQUINATE DEHYDRATASE"/>
    <property type="match status" value="1"/>
</dbReference>
<comment type="pathway">
    <text evidence="5">Metabolic intermediate biosynthesis; chorismate biosynthesis; chorismate from D-erythrose 4-phosphate and phosphoenolpyruvate: step 3/7.</text>
</comment>
<comment type="caution">
    <text evidence="5">Lacks conserved residue(s) required for the propagation of feature annotation.</text>
</comment>
<dbReference type="EC" id="4.2.1.10" evidence="5"/>
<dbReference type="GO" id="GO:0003855">
    <property type="term" value="F:3-dehydroquinate dehydratase activity"/>
    <property type="evidence" value="ECO:0007669"/>
    <property type="project" value="UniProtKB-UniRule"/>
</dbReference>
<dbReference type="Pfam" id="PF01487">
    <property type="entry name" value="DHquinase_I"/>
    <property type="match status" value="1"/>
</dbReference>
<keyword evidence="7" id="KW-1185">Reference proteome</keyword>
<feature type="active site" description="Proton donor/acceptor" evidence="5">
    <location>
        <position position="149"/>
    </location>
</feature>
<dbReference type="InterPro" id="IPR050146">
    <property type="entry name" value="Type-I_3-dehydroquinase"/>
</dbReference>
<sequence>MTSHRYQTLQMGNKSYSASQPMICVPLTETTAEDLAVELQAINLAQADAIEWRADHFEDLKDKKAVNRVLEMLKQQVPECVLLFTIRSAQEGGADRHLTDEETVEIISGAVRSGNTDIVDVEGRMSSEHIASVRQIAREHGVKLLISHHDFSKTPGVFEMHRWGEAAERHEADIVKMAVMPNHKSDVLDLLGTLVELSGRLNICTAAMSMGSEGLASRLVGHSFGSMMVFASGKKSSAPGQIPLEDARQVVDIVNKYS</sequence>
<evidence type="ECO:0000256" key="4">
    <source>
        <dbReference type="ARBA" id="ARBA00023270"/>
    </source>
</evidence>
<gene>
    <name evidence="5" type="primary">aroD</name>
    <name evidence="6" type="ORF">SAMN05421781_1805</name>
</gene>
<comment type="catalytic activity">
    <reaction evidence="1 5">
        <text>3-dehydroquinate = 3-dehydroshikimate + H2O</text>
        <dbReference type="Rhea" id="RHEA:21096"/>
        <dbReference type="ChEBI" id="CHEBI:15377"/>
        <dbReference type="ChEBI" id="CHEBI:16630"/>
        <dbReference type="ChEBI" id="CHEBI:32364"/>
        <dbReference type="EC" id="4.2.1.10"/>
    </reaction>
</comment>